<dbReference type="EMBL" id="FBWK01000065">
    <property type="protein sequence ID" value="CUX64338.1"/>
    <property type="molecule type" value="Genomic_DNA"/>
</dbReference>
<sequence length="97" mass="10290">MSDDFGTKIWIASKLAQATTTLAPQFISDRPKIPGVLGQLVVMEGVAADFSIDGRPVASQPPGHFIDGDFLINETMKEAAIGKGQLRIASGHVKSPK</sequence>
<name>A0A1S7S870_9HYPH</name>
<reference evidence="2" key="1">
    <citation type="submission" date="2016-01" db="EMBL/GenBank/DDBJ databases">
        <authorList>
            <person name="Regsiter A."/>
            <person name="william w."/>
        </authorList>
    </citation>
    <scope>NUCLEOTIDE SEQUENCE [LARGE SCALE GENOMIC DNA]</scope>
    <source>
        <strain evidence="2">CFBP 6623</strain>
    </source>
</reference>
<dbReference type="AlphaFoldDB" id="A0A1S7S870"/>
<evidence type="ECO:0000313" key="1">
    <source>
        <dbReference type="EMBL" id="CUX64338.1"/>
    </source>
</evidence>
<accession>A0A1S7S870</accession>
<dbReference type="Proteomes" id="UP000191988">
    <property type="component" value="Unassembled WGS sequence"/>
</dbReference>
<protein>
    <submittedName>
        <fullName evidence="1">Uncharacterized protein</fullName>
    </submittedName>
</protein>
<evidence type="ECO:0000313" key="2">
    <source>
        <dbReference type="Proteomes" id="UP000191988"/>
    </source>
</evidence>
<proteinExistence type="predicted"/>
<gene>
    <name evidence="1" type="ORF">AGR3A_pa10065</name>
</gene>
<organism evidence="1 2">
    <name type="scientific">Agrobacterium tomkonis CFBP 6623</name>
    <dbReference type="NCBI Taxonomy" id="1183432"/>
    <lineage>
        <taxon>Bacteria</taxon>
        <taxon>Pseudomonadati</taxon>
        <taxon>Pseudomonadota</taxon>
        <taxon>Alphaproteobacteria</taxon>
        <taxon>Hyphomicrobiales</taxon>
        <taxon>Rhizobiaceae</taxon>
        <taxon>Rhizobium/Agrobacterium group</taxon>
        <taxon>Agrobacterium</taxon>
        <taxon>Agrobacterium tumefaciens complex</taxon>
    </lineage>
</organism>
<keyword evidence="2" id="KW-1185">Reference proteome</keyword>